<organism evidence="12 13">
    <name type="scientific">Marinobacter salinisoli</name>
    <dbReference type="NCBI Taxonomy" id="2769486"/>
    <lineage>
        <taxon>Bacteria</taxon>
        <taxon>Pseudomonadati</taxon>
        <taxon>Pseudomonadota</taxon>
        <taxon>Gammaproteobacteria</taxon>
        <taxon>Pseudomonadales</taxon>
        <taxon>Marinobacteraceae</taxon>
        <taxon>Marinobacter</taxon>
    </lineage>
</organism>
<dbReference type="Gene3D" id="1.10.287.950">
    <property type="entry name" value="Methyl-accepting chemotaxis protein"/>
    <property type="match status" value="1"/>
</dbReference>
<dbReference type="CDD" id="cd11386">
    <property type="entry name" value="MCP_signal"/>
    <property type="match status" value="1"/>
</dbReference>
<dbReference type="SMART" id="SM00304">
    <property type="entry name" value="HAMP"/>
    <property type="match status" value="2"/>
</dbReference>
<dbReference type="RefSeq" id="WP_206642572.1">
    <property type="nucleotide sequence ID" value="NZ_CP071247.1"/>
</dbReference>
<feature type="domain" description="Methyl-accepting transducer" evidence="10">
    <location>
        <begin position="269"/>
        <end position="505"/>
    </location>
</feature>
<feature type="transmembrane region" description="Helical" evidence="9">
    <location>
        <begin position="188"/>
        <end position="211"/>
    </location>
</feature>
<evidence type="ECO:0000259" key="10">
    <source>
        <dbReference type="PROSITE" id="PS50111"/>
    </source>
</evidence>
<evidence type="ECO:0000256" key="4">
    <source>
        <dbReference type="ARBA" id="ARBA00023136"/>
    </source>
</evidence>
<dbReference type="Pfam" id="PF00015">
    <property type="entry name" value="MCPsignal"/>
    <property type="match status" value="1"/>
</dbReference>
<feature type="transmembrane region" description="Helical" evidence="9">
    <location>
        <begin position="12"/>
        <end position="31"/>
    </location>
</feature>
<dbReference type="SMART" id="SM00283">
    <property type="entry name" value="MA"/>
    <property type="match status" value="1"/>
</dbReference>
<keyword evidence="13" id="KW-1185">Reference proteome</keyword>
<evidence type="ECO:0000256" key="8">
    <source>
        <dbReference type="SAM" id="MobiDB-lite"/>
    </source>
</evidence>
<dbReference type="PROSITE" id="PS50885">
    <property type="entry name" value="HAMP"/>
    <property type="match status" value="1"/>
</dbReference>
<sequence>MKWYSRSILSKVLTCVLLTNLIIAISAVLYLQPSIDTQKGYQELIQNEARHSLESLDILVNFKTQVQEWKNVLIRGSDNSQLDKYWGRFQQREADIQASLDRLIPQLQDTEAKNLLTQFRDAHQRMGAAYRRGYQSFVSAGFDSGAGDRAVSGIDREPAELIERATQRIRERTAIDANALASSMTDSVWLIGGLMFAAIIFGTLACVIILIRAVVEPAKRLAQQLNKLSRGDLSEPIALNRHDELGQVADNARILHGFLSEIADLLQNNSTQLDRTGQVFRTNSNRVASQSQEAHQRIDQIVAAMEEMSATSLEVARHAAGVATEIEKITVETKTADSQINLAAESAERLTSQIRNSAQTVNQLASDGRRVGDVMRVIREIADQTNLLALNAAIEAARAGEAGRGFAVVADEVRTLAAKTQEATVEIDQIIGAIGSASEVATEYMEQSETIARSSSESVEAVRRTLAEITRRMVSVNDATTQVATAADQQTSVTEDVNRNVTEIARMSESMNQAASENMQRIPELDRMASQASELASRVRA</sequence>
<dbReference type="SUPFAM" id="SSF58104">
    <property type="entry name" value="Methyl-accepting chemotaxis protein (MCP) signaling domain"/>
    <property type="match status" value="1"/>
</dbReference>
<comment type="similarity">
    <text evidence="6">Belongs to the methyl-accepting chemotaxis (MCP) protein family.</text>
</comment>
<dbReference type="Pfam" id="PF00672">
    <property type="entry name" value="HAMP"/>
    <property type="match status" value="1"/>
</dbReference>
<protein>
    <submittedName>
        <fullName evidence="12">Methyl-accepting chemotaxis protein</fullName>
    </submittedName>
</protein>
<dbReference type="EMBL" id="CP071247">
    <property type="protein sequence ID" value="QSP93347.1"/>
    <property type="molecule type" value="Genomic_DNA"/>
</dbReference>
<proteinExistence type="inferred from homology"/>
<dbReference type="Proteomes" id="UP000663555">
    <property type="component" value="Chromosome"/>
</dbReference>
<keyword evidence="3 9" id="KW-1133">Transmembrane helix</keyword>
<feature type="region of interest" description="Disordered" evidence="8">
    <location>
        <begin position="511"/>
        <end position="541"/>
    </location>
</feature>
<keyword evidence="4 9" id="KW-0472">Membrane</keyword>
<gene>
    <name evidence="12" type="ORF">LPB19_08865</name>
</gene>
<name>A0ABX7MPG7_9GAMM</name>
<dbReference type="InterPro" id="IPR004089">
    <property type="entry name" value="MCPsignal_dom"/>
</dbReference>
<evidence type="ECO:0000259" key="11">
    <source>
        <dbReference type="PROSITE" id="PS50885"/>
    </source>
</evidence>
<feature type="domain" description="HAMP" evidence="11">
    <location>
        <begin position="212"/>
        <end position="264"/>
    </location>
</feature>
<evidence type="ECO:0000256" key="7">
    <source>
        <dbReference type="PROSITE-ProRule" id="PRU00284"/>
    </source>
</evidence>
<keyword evidence="5 7" id="KW-0807">Transducer</keyword>
<evidence type="ECO:0000313" key="12">
    <source>
        <dbReference type="EMBL" id="QSP93347.1"/>
    </source>
</evidence>
<dbReference type="PANTHER" id="PTHR32089:SF33">
    <property type="entry name" value="TOXIN COREGULATED PILUS BIOSYNTHESIS PROTEIN I"/>
    <property type="match status" value="1"/>
</dbReference>
<evidence type="ECO:0000256" key="3">
    <source>
        <dbReference type="ARBA" id="ARBA00022989"/>
    </source>
</evidence>
<evidence type="ECO:0000256" key="1">
    <source>
        <dbReference type="ARBA" id="ARBA00004370"/>
    </source>
</evidence>
<dbReference type="Gene3D" id="1.10.8.500">
    <property type="entry name" value="HAMP domain in histidine kinase"/>
    <property type="match status" value="1"/>
</dbReference>
<keyword evidence="2 9" id="KW-0812">Transmembrane</keyword>
<evidence type="ECO:0000256" key="6">
    <source>
        <dbReference type="ARBA" id="ARBA00029447"/>
    </source>
</evidence>
<evidence type="ECO:0000256" key="9">
    <source>
        <dbReference type="SAM" id="Phobius"/>
    </source>
</evidence>
<dbReference type="InterPro" id="IPR003660">
    <property type="entry name" value="HAMP_dom"/>
</dbReference>
<evidence type="ECO:0000256" key="2">
    <source>
        <dbReference type="ARBA" id="ARBA00022692"/>
    </source>
</evidence>
<evidence type="ECO:0000256" key="5">
    <source>
        <dbReference type="ARBA" id="ARBA00023224"/>
    </source>
</evidence>
<dbReference type="PANTHER" id="PTHR32089">
    <property type="entry name" value="METHYL-ACCEPTING CHEMOTAXIS PROTEIN MCPB"/>
    <property type="match status" value="1"/>
</dbReference>
<evidence type="ECO:0000313" key="13">
    <source>
        <dbReference type="Proteomes" id="UP000663555"/>
    </source>
</evidence>
<comment type="subcellular location">
    <subcellularLocation>
        <location evidence="1">Membrane</location>
    </subcellularLocation>
</comment>
<reference evidence="12 13" key="1">
    <citation type="submission" date="2021-03" db="EMBL/GenBank/DDBJ databases">
        <title>Genome sequencing of Marinobacter sp. LPB0319.</title>
        <authorList>
            <person name="Kim J."/>
        </authorList>
    </citation>
    <scope>NUCLEOTIDE SEQUENCE [LARGE SCALE GENOMIC DNA]</scope>
    <source>
        <strain evidence="12 13">LPB0319</strain>
    </source>
</reference>
<accession>A0ABX7MPG7</accession>
<dbReference type="CDD" id="cd06225">
    <property type="entry name" value="HAMP"/>
    <property type="match status" value="1"/>
</dbReference>
<dbReference type="PROSITE" id="PS50111">
    <property type="entry name" value="CHEMOTAXIS_TRANSDUC_2"/>
    <property type="match status" value="1"/>
</dbReference>